<evidence type="ECO:0000313" key="13">
    <source>
        <dbReference type="EMBL" id="MUK51380.1"/>
    </source>
</evidence>
<dbReference type="EMBL" id="WOBN01000046">
    <property type="protein sequence ID" value="MUK51380.1"/>
    <property type="molecule type" value="Genomic_DNA"/>
</dbReference>
<dbReference type="Gene3D" id="3.40.50.300">
    <property type="entry name" value="P-loop containing nucleotide triphosphate hydrolases"/>
    <property type="match status" value="1"/>
</dbReference>
<dbReference type="EMBL" id="BJTZ01000071">
    <property type="protein sequence ID" value="GEK16130.1"/>
    <property type="molecule type" value="Genomic_DNA"/>
</dbReference>
<accession>A0A510USC8</accession>
<reference evidence="12 14" key="1">
    <citation type="submission" date="2019-07" db="EMBL/GenBank/DDBJ databases">
        <title>Whole genome shotgun sequence of Aliivibrio fischeri NBRC 101058.</title>
        <authorList>
            <person name="Hosoyama A."/>
            <person name="Uohara A."/>
            <person name="Ohji S."/>
            <person name="Ichikawa N."/>
        </authorList>
    </citation>
    <scope>NUCLEOTIDE SEQUENCE [LARGE SCALE GENOMIC DNA]</scope>
    <source>
        <strain evidence="12 14">NBRC 101058</strain>
    </source>
</reference>
<dbReference type="InterPro" id="IPR036640">
    <property type="entry name" value="ABC1_TM_sf"/>
</dbReference>
<evidence type="ECO:0000256" key="6">
    <source>
        <dbReference type="ARBA" id="ARBA00022989"/>
    </source>
</evidence>
<dbReference type="PROSITE" id="PS50990">
    <property type="entry name" value="PEPTIDASE_C39"/>
    <property type="match status" value="1"/>
</dbReference>
<dbReference type="Proteomes" id="UP000321787">
    <property type="component" value="Unassembled WGS sequence"/>
</dbReference>
<keyword evidence="5 13" id="KW-0067">ATP-binding</keyword>
<dbReference type="InterPro" id="IPR039421">
    <property type="entry name" value="Type_1_exporter"/>
</dbReference>
<evidence type="ECO:0000256" key="7">
    <source>
        <dbReference type="ARBA" id="ARBA00023136"/>
    </source>
</evidence>
<dbReference type="PANTHER" id="PTHR43394:SF1">
    <property type="entry name" value="ATP-BINDING CASSETTE SUB-FAMILY B MEMBER 10, MITOCHONDRIAL"/>
    <property type="match status" value="1"/>
</dbReference>
<dbReference type="GO" id="GO:0008234">
    <property type="term" value="F:cysteine-type peptidase activity"/>
    <property type="evidence" value="ECO:0007669"/>
    <property type="project" value="InterPro"/>
</dbReference>
<evidence type="ECO:0000256" key="4">
    <source>
        <dbReference type="ARBA" id="ARBA00022801"/>
    </source>
</evidence>
<dbReference type="InterPro" id="IPR003439">
    <property type="entry name" value="ABC_transporter-like_ATP-bd"/>
</dbReference>
<keyword evidence="3" id="KW-0547">Nucleotide-binding</keyword>
<keyword evidence="7 8" id="KW-0472">Membrane</keyword>
<feature type="domain" description="Peptidase C39" evidence="11">
    <location>
        <begin position="28"/>
        <end position="147"/>
    </location>
</feature>
<dbReference type="AlphaFoldDB" id="A0A510USC8"/>
<dbReference type="GO" id="GO:0006508">
    <property type="term" value="P:proteolysis"/>
    <property type="evidence" value="ECO:0007669"/>
    <property type="project" value="InterPro"/>
</dbReference>
<dbReference type="RefSeq" id="WP_146866878.1">
    <property type="nucleotide sequence ID" value="NZ_BJTZ01000071.1"/>
</dbReference>
<dbReference type="InterPro" id="IPR033838">
    <property type="entry name" value="CvaB_peptidase"/>
</dbReference>
<dbReference type="InterPro" id="IPR011527">
    <property type="entry name" value="ABC1_TM_dom"/>
</dbReference>
<reference evidence="13 15" key="2">
    <citation type="submission" date="2019-11" db="EMBL/GenBank/DDBJ databases">
        <title>Using colonization assays and comparative genomics to discover symbiosis behaviors and factors in Vibrio fischeri.</title>
        <authorList>
            <person name="Bongrand C."/>
            <person name="Moriano-Gutierrez S."/>
            <person name="Arevalo P."/>
            <person name="Mcfall-Ngai M."/>
            <person name="Visick K."/>
            <person name="Polz M.F."/>
            <person name="Ruby E.G."/>
        </authorList>
    </citation>
    <scope>NUCLEOTIDE SEQUENCE [LARGE SCALE GENOMIC DNA]</scope>
    <source>
        <strain evidence="15">emors.4.1</strain>
        <strain evidence="13">Emors.4.1</strain>
    </source>
</reference>
<dbReference type="CDD" id="cd18567">
    <property type="entry name" value="ABC_6TM_CvaB_RaxB_like"/>
    <property type="match status" value="1"/>
</dbReference>
<dbReference type="Pfam" id="PF03412">
    <property type="entry name" value="Peptidase_C39"/>
    <property type="match status" value="1"/>
</dbReference>
<dbReference type="SUPFAM" id="SSF90123">
    <property type="entry name" value="ABC transporter transmembrane region"/>
    <property type="match status" value="1"/>
</dbReference>
<evidence type="ECO:0000256" key="3">
    <source>
        <dbReference type="ARBA" id="ARBA00022741"/>
    </source>
</evidence>
<feature type="transmembrane region" description="Helical" evidence="8">
    <location>
        <begin position="316"/>
        <end position="337"/>
    </location>
</feature>
<gene>
    <name evidence="12" type="ORF">AFI02nite_41660</name>
    <name evidence="13" type="ORF">GNP88_19950</name>
</gene>
<sequence>MSINKPTIVDAIDLISYSGKRNVPLIMQSEVSECGLACLAMISSFYGYKINLSPLRKKLTLDSNGINLKQLMNVANQLHFSSRALQCSLNEIEQLSLPCILHWNMDHFVVLTRVTKNTIFINDPAFGKRKIHRKEFSDSFTGIALELTPTTSFKKQDVRVVMKITQLWDKITGLKRALISLLALSLILQSAALLLPYYMQWVVDNVLLSNDTSLLIVLAFGFSLLTIIQSGVSAFRSWLVLRFSSSLNLHMGANLFHHLINLPMSYFEKRHIGDVVSRFGSLSAIREMLTTGLVEAVIDGIMASIVLIMLYVYSPLLATITLGFILLSFLVQLAFYYPNRRITEESIVAEAKEDTSFLESIRAIQTIKLFSHETSRQNLWLNRYAEVINTNIRLGKLDIAETTFNSLIFGLESILVIYFGALIVIDGDLTVGMLLAFIAYKEQFTTSITNFIDNILSFKLLGLHLERLSDITLQKTELNNTNYVTPLSTVKGNIRLESICFRYADNSEWVLHNINLEVKSGDYVAIVGASGCGKTTLLKIILGLLKPTSGRIYLDGVDINQLGLNEYRQHFGAVMQNDQLFSGTLSENITLFDPNYDEDKLNECCRLACILDDIAKLPMKYHSLVGDMGSNFSGGQLQRLFLARALYKEPKILCLDESTSNLDEKNELFINDNMKKLTMTRIIIAHRPETIASVNVVYEI</sequence>
<dbReference type="GO" id="GO:0015421">
    <property type="term" value="F:ABC-type oligopeptide transporter activity"/>
    <property type="evidence" value="ECO:0007669"/>
    <property type="project" value="TreeGrafter"/>
</dbReference>
<dbReference type="InterPro" id="IPR005074">
    <property type="entry name" value="Peptidase_C39"/>
</dbReference>
<comment type="subcellular location">
    <subcellularLocation>
        <location evidence="1">Cell membrane</location>
        <topology evidence="1">Multi-pass membrane protein</topology>
    </subcellularLocation>
</comment>
<organism evidence="12 14">
    <name type="scientific">Aliivibrio fischeri</name>
    <name type="common">Vibrio fischeri</name>
    <dbReference type="NCBI Taxonomy" id="668"/>
    <lineage>
        <taxon>Bacteria</taxon>
        <taxon>Pseudomonadati</taxon>
        <taxon>Pseudomonadota</taxon>
        <taxon>Gammaproteobacteria</taxon>
        <taxon>Vibrionales</taxon>
        <taxon>Vibrionaceae</taxon>
        <taxon>Aliivibrio</taxon>
    </lineage>
</organism>
<evidence type="ECO:0000313" key="15">
    <source>
        <dbReference type="Proteomes" id="UP000448038"/>
    </source>
</evidence>
<dbReference type="InterPro" id="IPR017871">
    <property type="entry name" value="ABC_transporter-like_CS"/>
</dbReference>
<proteinExistence type="predicted"/>
<protein>
    <submittedName>
        <fullName evidence="12">ABC transporter</fullName>
    </submittedName>
    <submittedName>
        <fullName evidence="13">ATP-binding cassette domain-containing protein</fullName>
    </submittedName>
</protein>
<evidence type="ECO:0000259" key="10">
    <source>
        <dbReference type="PROSITE" id="PS50929"/>
    </source>
</evidence>
<evidence type="ECO:0000256" key="5">
    <source>
        <dbReference type="ARBA" id="ARBA00022840"/>
    </source>
</evidence>
<dbReference type="Gene3D" id="1.20.1560.10">
    <property type="entry name" value="ABC transporter type 1, transmembrane domain"/>
    <property type="match status" value="1"/>
</dbReference>
<dbReference type="Proteomes" id="UP000448038">
    <property type="component" value="Unassembled WGS sequence"/>
</dbReference>
<keyword evidence="2 8" id="KW-0812">Transmembrane</keyword>
<dbReference type="InterPro" id="IPR027417">
    <property type="entry name" value="P-loop_NTPase"/>
</dbReference>
<evidence type="ECO:0000256" key="2">
    <source>
        <dbReference type="ARBA" id="ARBA00022692"/>
    </source>
</evidence>
<dbReference type="PROSITE" id="PS50893">
    <property type="entry name" value="ABC_TRANSPORTER_2"/>
    <property type="match status" value="1"/>
</dbReference>
<dbReference type="SMART" id="SM00382">
    <property type="entry name" value="AAA"/>
    <property type="match status" value="1"/>
</dbReference>
<dbReference type="GO" id="GO:0016887">
    <property type="term" value="F:ATP hydrolysis activity"/>
    <property type="evidence" value="ECO:0007669"/>
    <property type="project" value="InterPro"/>
</dbReference>
<dbReference type="PROSITE" id="PS00211">
    <property type="entry name" value="ABC_TRANSPORTER_1"/>
    <property type="match status" value="1"/>
</dbReference>
<keyword evidence="4" id="KW-0378">Hydrolase</keyword>
<name>A0A510USC8_ALIFS</name>
<evidence type="ECO:0000313" key="14">
    <source>
        <dbReference type="Proteomes" id="UP000321787"/>
    </source>
</evidence>
<comment type="caution">
    <text evidence="12">The sequence shown here is derived from an EMBL/GenBank/DDBJ whole genome shotgun (WGS) entry which is preliminary data.</text>
</comment>
<dbReference type="GO" id="GO:0005886">
    <property type="term" value="C:plasma membrane"/>
    <property type="evidence" value="ECO:0007669"/>
    <property type="project" value="UniProtKB-SubCell"/>
</dbReference>
<dbReference type="InterPro" id="IPR003593">
    <property type="entry name" value="AAA+_ATPase"/>
</dbReference>
<dbReference type="SUPFAM" id="SSF52540">
    <property type="entry name" value="P-loop containing nucleoside triphosphate hydrolases"/>
    <property type="match status" value="1"/>
</dbReference>
<dbReference type="GO" id="GO:0005524">
    <property type="term" value="F:ATP binding"/>
    <property type="evidence" value="ECO:0007669"/>
    <property type="project" value="UniProtKB-KW"/>
</dbReference>
<evidence type="ECO:0000259" key="9">
    <source>
        <dbReference type="PROSITE" id="PS50893"/>
    </source>
</evidence>
<evidence type="ECO:0000313" key="12">
    <source>
        <dbReference type="EMBL" id="GEK16130.1"/>
    </source>
</evidence>
<dbReference type="PROSITE" id="PS50929">
    <property type="entry name" value="ABC_TM1F"/>
    <property type="match status" value="1"/>
</dbReference>
<dbReference type="Pfam" id="PF00664">
    <property type="entry name" value="ABC_membrane"/>
    <property type="match status" value="1"/>
</dbReference>
<keyword evidence="6 8" id="KW-1133">Transmembrane helix</keyword>
<dbReference type="Gene3D" id="3.90.70.10">
    <property type="entry name" value="Cysteine proteinases"/>
    <property type="match status" value="1"/>
</dbReference>
<feature type="domain" description="ABC transmembrane type-1" evidence="10">
    <location>
        <begin position="181"/>
        <end position="460"/>
    </location>
</feature>
<dbReference type="Pfam" id="PF00005">
    <property type="entry name" value="ABC_tran"/>
    <property type="match status" value="1"/>
</dbReference>
<feature type="domain" description="ABC transporter" evidence="9">
    <location>
        <begin position="494"/>
        <end position="700"/>
    </location>
</feature>
<feature type="transmembrane region" description="Helical" evidence="8">
    <location>
        <begin position="177"/>
        <end position="199"/>
    </location>
</feature>
<evidence type="ECO:0000259" key="11">
    <source>
        <dbReference type="PROSITE" id="PS50990"/>
    </source>
</evidence>
<evidence type="ECO:0000256" key="1">
    <source>
        <dbReference type="ARBA" id="ARBA00004651"/>
    </source>
</evidence>
<feature type="transmembrane region" description="Helical" evidence="8">
    <location>
        <begin position="288"/>
        <end position="310"/>
    </location>
</feature>
<feature type="transmembrane region" description="Helical" evidence="8">
    <location>
        <begin position="214"/>
        <end position="235"/>
    </location>
</feature>
<dbReference type="PANTHER" id="PTHR43394">
    <property type="entry name" value="ATP-DEPENDENT PERMEASE MDL1, MITOCHONDRIAL"/>
    <property type="match status" value="1"/>
</dbReference>
<evidence type="ECO:0000256" key="8">
    <source>
        <dbReference type="SAM" id="Phobius"/>
    </source>
</evidence>
<dbReference type="CDD" id="cd02419">
    <property type="entry name" value="Peptidase_C39C"/>
    <property type="match status" value="1"/>
</dbReference>